<accession>A0ABD0M4H7</accession>
<name>A0ABD0M4H7_9CAEN</name>
<keyword evidence="8" id="KW-1185">Reference proteome</keyword>
<sequence>MAVVSLLGSPMAHEIAPVFQKLYVVASDNGVVRRTSAIRVRITVVRNRNGPVFSAAAYNVTIDETVSSGQSILRVTASDADGDRITYTMLNTVPASLYFSVDSGTGVIRIRNSLILDSTTTYTMTIEAVDSPVQGASPRFALAEVFVNVCRNPNAPVFAADFYNITVSEYIPVRSTVQRVVATDADAPNTPSGKLVYTIVGVSYPNPAFNIAPAENDFFIASPTSGDIILGQQLSQARVPDVFTLTVEVADSAIPPKTAQTKVQVNIVRNIHRPTFTEIRYGAAIADTWAVGRTLFTVTAVDDDDSTPFNIDTPNAYFDYMIDEHYNPLADTYFGVTIDGVVYVRNNLLLDNSNSYFFYIIAIDRSWNPLSSRAPVIINVTKSDIVRTVGFTNRIYFWEIVETVATTTRADVYSLEVANVDAGQSIICSIEAINGQTTFNRNLFAITRTVDNNCEVTRTGLVDREIVSSYNLTVVVRYNNLIINKRSVDSHRAKRQIENAFTYPVYPPTTGSVYVFAISQASEPGSLVGTVVASDPDAGVNGSVSLALASSTGNSAFFVLRDDGNLYTRIKFNIQPNISPSYALIATATDGFAGQPKKHHFTSLCKHSHDVNLIENKHRFLLVLGGTKPRDIVPQKEAVRRYLQTAIGQIVLIESIQTRLVVNNGILDYDEDGVTSSSIRENVNTNVGNVVQIRKPYDLTAVTGLSQRLSDSSLMSELSQFAFQLSKPITKSHVWWTDEPWAAFVALGGIVIILALVGVIVILRSYNKYNNYWERYRIYHATMASADFTEPPSFLREYETQSLNMYVPPDETVQELGEINMAYASGAAGTGNGTSTSIQNPVYGKQPNPRPTGHQEGTTVL</sequence>
<evidence type="ECO:0000256" key="4">
    <source>
        <dbReference type="SAM" id="MobiDB-lite"/>
    </source>
</evidence>
<comment type="caution">
    <text evidence="7">The sequence shown here is derived from an EMBL/GenBank/DDBJ whole genome shotgun (WGS) entry which is preliminary data.</text>
</comment>
<dbReference type="Gene3D" id="2.60.40.60">
    <property type="entry name" value="Cadherins"/>
    <property type="match status" value="4"/>
</dbReference>
<reference evidence="7 8" key="1">
    <citation type="journal article" date="2023" name="Sci. Data">
        <title>Genome assembly of the Korean intertidal mud-creeper Batillaria attramentaria.</title>
        <authorList>
            <person name="Patra A.K."/>
            <person name="Ho P.T."/>
            <person name="Jun S."/>
            <person name="Lee S.J."/>
            <person name="Kim Y."/>
            <person name="Won Y.J."/>
        </authorList>
    </citation>
    <scope>NUCLEOTIDE SEQUENCE [LARGE SCALE GENOMIC DNA]</scope>
    <source>
        <strain evidence="7">Wonlab-2016</strain>
    </source>
</reference>
<dbReference type="PANTHER" id="PTHR24026">
    <property type="entry name" value="FAT ATYPICAL CADHERIN-RELATED"/>
    <property type="match status" value="1"/>
</dbReference>
<proteinExistence type="predicted"/>
<dbReference type="AlphaFoldDB" id="A0ABD0M4H7"/>
<dbReference type="GO" id="GO:0007155">
    <property type="term" value="P:cell adhesion"/>
    <property type="evidence" value="ECO:0007669"/>
    <property type="project" value="UniProtKB-KW"/>
</dbReference>
<keyword evidence="2 5" id="KW-1133">Transmembrane helix</keyword>
<dbReference type="PRINTS" id="PR00205">
    <property type="entry name" value="CADHERIN"/>
</dbReference>
<feature type="domain" description="Cadherin" evidence="6">
    <location>
        <begin position="510"/>
        <end position="620"/>
    </location>
</feature>
<evidence type="ECO:0000259" key="6">
    <source>
        <dbReference type="PROSITE" id="PS50268"/>
    </source>
</evidence>
<evidence type="ECO:0000313" key="8">
    <source>
        <dbReference type="Proteomes" id="UP001519460"/>
    </source>
</evidence>
<keyword evidence="1 5" id="KW-0812">Transmembrane</keyword>
<dbReference type="PROSITE" id="PS50268">
    <property type="entry name" value="CADHERIN_2"/>
    <property type="match status" value="4"/>
</dbReference>
<dbReference type="CDD" id="cd11304">
    <property type="entry name" value="Cadherin_repeat"/>
    <property type="match status" value="4"/>
</dbReference>
<dbReference type="GO" id="GO:0005886">
    <property type="term" value="C:plasma membrane"/>
    <property type="evidence" value="ECO:0007669"/>
    <property type="project" value="UniProtKB-SubCell"/>
</dbReference>
<dbReference type="Pfam" id="PF00028">
    <property type="entry name" value="Cadherin"/>
    <property type="match status" value="3"/>
</dbReference>
<keyword evidence="5" id="KW-0472">Membrane</keyword>
<protein>
    <recommendedName>
        <fullName evidence="6">Cadherin domain-containing protein</fullName>
    </recommendedName>
</protein>
<feature type="region of interest" description="Disordered" evidence="4">
    <location>
        <begin position="830"/>
        <end position="861"/>
    </location>
</feature>
<evidence type="ECO:0000256" key="1">
    <source>
        <dbReference type="ARBA" id="ARBA00022692"/>
    </source>
</evidence>
<feature type="domain" description="Cadherin" evidence="6">
    <location>
        <begin position="277"/>
        <end position="384"/>
    </location>
</feature>
<evidence type="ECO:0000313" key="7">
    <source>
        <dbReference type="EMBL" id="KAK7506436.1"/>
    </source>
</evidence>
<evidence type="ECO:0000256" key="2">
    <source>
        <dbReference type="ARBA" id="ARBA00022989"/>
    </source>
</evidence>
<evidence type="ECO:0000256" key="5">
    <source>
        <dbReference type="SAM" id="Phobius"/>
    </source>
</evidence>
<feature type="transmembrane region" description="Helical" evidence="5">
    <location>
        <begin position="741"/>
        <end position="763"/>
    </location>
</feature>
<dbReference type="InterPro" id="IPR015919">
    <property type="entry name" value="Cadherin-like_sf"/>
</dbReference>
<feature type="domain" description="Cadherin" evidence="6">
    <location>
        <begin position="54"/>
        <end position="158"/>
    </location>
</feature>
<dbReference type="SMART" id="SM00112">
    <property type="entry name" value="CA"/>
    <property type="match status" value="2"/>
</dbReference>
<dbReference type="Proteomes" id="UP001519460">
    <property type="component" value="Unassembled WGS sequence"/>
</dbReference>
<dbReference type="InterPro" id="IPR002126">
    <property type="entry name" value="Cadherin-like_dom"/>
</dbReference>
<feature type="domain" description="Cadherin" evidence="6">
    <location>
        <begin position="159"/>
        <end position="276"/>
    </location>
</feature>
<evidence type="ECO:0000256" key="3">
    <source>
        <dbReference type="PROSITE-ProRule" id="PRU00043"/>
    </source>
</evidence>
<dbReference type="GO" id="GO:0005509">
    <property type="term" value="F:calcium ion binding"/>
    <property type="evidence" value="ECO:0007669"/>
    <property type="project" value="UniProtKB-UniRule"/>
</dbReference>
<gene>
    <name evidence="7" type="ORF">BaRGS_00002548</name>
</gene>
<keyword evidence="3" id="KW-0106">Calcium</keyword>
<dbReference type="EMBL" id="JACVVK020000007">
    <property type="protein sequence ID" value="KAK7506436.1"/>
    <property type="molecule type" value="Genomic_DNA"/>
</dbReference>
<dbReference type="SUPFAM" id="SSF49313">
    <property type="entry name" value="Cadherin-like"/>
    <property type="match status" value="4"/>
</dbReference>
<organism evidence="7 8">
    <name type="scientific">Batillaria attramentaria</name>
    <dbReference type="NCBI Taxonomy" id="370345"/>
    <lineage>
        <taxon>Eukaryota</taxon>
        <taxon>Metazoa</taxon>
        <taxon>Spiralia</taxon>
        <taxon>Lophotrochozoa</taxon>
        <taxon>Mollusca</taxon>
        <taxon>Gastropoda</taxon>
        <taxon>Caenogastropoda</taxon>
        <taxon>Sorbeoconcha</taxon>
        <taxon>Cerithioidea</taxon>
        <taxon>Batillariidae</taxon>
        <taxon>Batillaria</taxon>
    </lineage>
</organism>
<dbReference type="PANTHER" id="PTHR24026:SF126">
    <property type="entry name" value="PROTOCADHERIN FAT 4"/>
    <property type="match status" value="1"/>
</dbReference>